<dbReference type="EMBL" id="JBHUFB010000009">
    <property type="protein sequence ID" value="MFD1812229.1"/>
    <property type="molecule type" value="Genomic_DNA"/>
</dbReference>
<comment type="caution">
    <text evidence="1">The sequence shown here is derived from an EMBL/GenBank/DDBJ whole genome shotgun (WGS) entry which is preliminary data.</text>
</comment>
<sequence length="142" mass="14506">MRLIDIAGTEPQLVHDAVGGRVWVTDSIAFAGTNQAGDILVTGSHGGASAGEYAASFGVAVVVCNDAGIGKNRAGVAGLAAVAARGIGGIGVSHDTARIGDGTDGWEHGIVSYVNEVAERLGIRVGEPLREQILMLTDRRET</sequence>
<keyword evidence="2" id="KW-1185">Reference proteome</keyword>
<evidence type="ECO:0000313" key="2">
    <source>
        <dbReference type="Proteomes" id="UP001597286"/>
    </source>
</evidence>
<evidence type="ECO:0000313" key="1">
    <source>
        <dbReference type="EMBL" id="MFD1812229.1"/>
    </source>
</evidence>
<gene>
    <name evidence="1" type="ORF">ACFSJG_08385</name>
</gene>
<name>A0ABW4P1I3_9NOCA</name>
<accession>A0ABW4P1I3</accession>
<protein>
    <submittedName>
        <fullName evidence="1">Uncharacterized protein</fullName>
    </submittedName>
</protein>
<dbReference type="Proteomes" id="UP001597286">
    <property type="component" value="Unassembled WGS sequence"/>
</dbReference>
<dbReference type="RefSeq" id="WP_378484746.1">
    <property type="nucleotide sequence ID" value="NZ_JBHUFB010000009.1"/>
</dbReference>
<organism evidence="1 2">
    <name type="scientific">Rhodococcus gannanensis</name>
    <dbReference type="NCBI Taxonomy" id="1960308"/>
    <lineage>
        <taxon>Bacteria</taxon>
        <taxon>Bacillati</taxon>
        <taxon>Actinomycetota</taxon>
        <taxon>Actinomycetes</taxon>
        <taxon>Mycobacteriales</taxon>
        <taxon>Nocardiaceae</taxon>
        <taxon>Rhodococcus</taxon>
    </lineage>
</organism>
<proteinExistence type="predicted"/>
<reference evidence="2" key="1">
    <citation type="journal article" date="2019" name="Int. J. Syst. Evol. Microbiol.">
        <title>The Global Catalogue of Microorganisms (GCM) 10K type strain sequencing project: providing services to taxonomists for standard genome sequencing and annotation.</title>
        <authorList>
            <consortium name="The Broad Institute Genomics Platform"/>
            <consortium name="The Broad Institute Genome Sequencing Center for Infectious Disease"/>
            <person name="Wu L."/>
            <person name="Ma J."/>
        </authorList>
    </citation>
    <scope>NUCLEOTIDE SEQUENCE [LARGE SCALE GENOMIC DNA]</scope>
    <source>
        <strain evidence="2">DT72</strain>
    </source>
</reference>